<proteinExistence type="inferred from homology"/>
<dbReference type="InterPro" id="IPR032682">
    <property type="entry name" value="Cnd1_C"/>
</dbReference>
<dbReference type="Proteomes" id="UP000504615">
    <property type="component" value="Unplaced"/>
</dbReference>
<comment type="subcellular location">
    <subcellularLocation>
        <location evidence="2">Chromosome</location>
    </subcellularLocation>
    <subcellularLocation>
        <location evidence="1">Nucleus</location>
    </subcellularLocation>
</comment>
<evidence type="ECO:0000313" key="16">
    <source>
        <dbReference type="RefSeq" id="XP_011634039.1"/>
    </source>
</evidence>
<dbReference type="SUPFAM" id="SSF48371">
    <property type="entry name" value="ARM repeat"/>
    <property type="match status" value="2"/>
</dbReference>
<dbReference type="OrthoDB" id="436262at2759"/>
<dbReference type="PANTHER" id="PTHR14222">
    <property type="entry name" value="CONDENSIN"/>
    <property type="match status" value="1"/>
</dbReference>
<feature type="compositionally biased region" description="Basic and acidic residues" evidence="12">
    <location>
        <begin position="1344"/>
        <end position="1361"/>
    </location>
</feature>
<evidence type="ECO:0000256" key="9">
    <source>
        <dbReference type="ARBA" id="ARBA00023306"/>
    </source>
</evidence>
<evidence type="ECO:0000256" key="2">
    <source>
        <dbReference type="ARBA" id="ARBA00004286"/>
    </source>
</evidence>
<dbReference type="GeneID" id="105425132"/>
<dbReference type="GO" id="GO:0007076">
    <property type="term" value="P:mitotic chromosome condensation"/>
    <property type="evidence" value="ECO:0007669"/>
    <property type="project" value="InterPro"/>
</dbReference>
<dbReference type="Pfam" id="PF20168">
    <property type="entry name" value="PDS5"/>
    <property type="match status" value="1"/>
</dbReference>
<feature type="compositionally biased region" description="Basic residues" evidence="12">
    <location>
        <begin position="1310"/>
        <end position="1321"/>
    </location>
</feature>
<evidence type="ECO:0000259" key="14">
    <source>
        <dbReference type="Pfam" id="PF12922"/>
    </source>
</evidence>
<comment type="similarity">
    <text evidence="3 10">Belongs to the CND1 (condensin subunit 1) family.</text>
</comment>
<dbReference type="Gene3D" id="1.25.10.10">
    <property type="entry name" value="Leucine-rich Repeat Variant"/>
    <property type="match status" value="2"/>
</dbReference>
<keyword evidence="7 10" id="KW-0226">DNA condensation</keyword>
<reference evidence="16" key="1">
    <citation type="submission" date="2025-08" db="UniProtKB">
        <authorList>
            <consortium name="RefSeq"/>
        </authorList>
    </citation>
    <scope>IDENTIFICATION</scope>
</reference>
<accession>A0A6I9VXU6</accession>
<feature type="coiled-coil region" evidence="11">
    <location>
        <begin position="561"/>
        <end position="588"/>
    </location>
</feature>
<feature type="domain" description="Condensin complex subunit 1 C-terminal" evidence="13">
    <location>
        <begin position="1068"/>
        <end position="1228"/>
    </location>
</feature>
<dbReference type="KEGG" id="pbar:105425132"/>
<keyword evidence="5 10" id="KW-0132">Cell division</keyword>
<keyword evidence="4" id="KW-0158">Chromosome</keyword>
<dbReference type="Pfam" id="PF12922">
    <property type="entry name" value="Cnd1_N"/>
    <property type="match status" value="1"/>
</dbReference>
<keyword evidence="9 10" id="KW-0131">Cell cycle</keyword>
<feature type="compositionally biased region" description="Acidic residues" evidence="12">
    <location>
        <begin position="1325"/>
        <end position="1343"/>
    </location>
</feature>
<evidence type="ECO:0000256" key="7">
    <source>
        <dbReference type="ARBA" id="ARBA00023067"/>
    </source>
</evidence>
<evidence type="ECO:0000313" key="15">
    <source>
        <dbReference type="Proteomes" id="UP000504615"/>
    </source>
</evidence>
<gene>
    <name evidence="16" type="primary">LOC105425132</name>
</gene>
<keyword evidence="6 10" id="KW-0498">Mitosis</keyword>
<dbReference type="InterPro" id="IPR011989">
    <property type="entry name" value="ARM-like"/>
</dbReference>
<keyword evidence="15" id="KW-1185">Reference proteome</keyword>
<feature type="compositionally biased region" description="Basic and acidic residues" evidence="12">
    <location>
        <begin position="1289"/>
        <end position="1301"/>
    </location>
</feature>
<evidence type="ECO:0000256" key="8">
    <source>
        <dbReference type="ARBA" id="ARBA00023242"/>
    </source>
</evidence>
<evidence type="ECO:0000256" key="10">
    <source>
        <dbReference type="PIRNR" id="PIRNR017127"/>
    </source>
</evidence>
<feature type="region of interest" description="Disordered" evidence="12">
    <location>
        <begin position="1289"/>
        <end position="1433"/>
    </location>
</feature>
<dbReference type="InterPro" id="IPR024324">
    <property type="entry name" value="Condensin_cplx_su1_N"/>
</dbReference>
<evidence type="ECO:0000256" key="3">
    <source>
        <dbReference type="ARBA" id="ARBA00009606"/>
    </source>
</evidence>
<dbReference type="GO" id="GO:0042393">
    <property type="term" value="F:histone binding"/>
    <property type="evidence" value="ECO:0007669"/>
    <property type="project" value="TreeGrafter"/>
</dbReference>
<evidence type="ECO:0000256" key="12">
    <source>
        <dbReference type="SAM" id="MobiDB-lite"/>
    </source>
</evidence>
<dbReference type="PANTHER" id="PTHR14222:SF2">
    <property type="entry name" value="CONDENSIN COMPLEX SUBUNIT 1"/>
    <property type="match status" value="1"/>
</dbReference>
<evidence type="ECO:0000256" key="5">
    <source>
        <dbReference type="ARBA" id="ARBA00022618"/>
    </source>
</evidence>
<dbReference type="GO" id="GO:0010032">
    <property type="term" value="P:meiotic chromosome condensation"/>
    <property type="evidence" value="ECO:0007669"/>
    <property type="project" value="TreeGrafter"/>
</dbReference>
<dbReference type="GO" id="GO:0000779">
    <property type="term" value="C:condensed chromosome, centromeric region"/>
    <property type="evidence" value="ECO:0007669"/>
    <property type="project" value="TreeGrafter"/>
</dbReference>
<dbReference type="GO" id="GO:0051301">
    <property type="term" value="P:cell division"/>
    <property type="evidence" value="ECO:0007669"/>
    <property type="project" value="UniProtKB-KW"/>
</dbReference>
<dbReference type="InterPro" id="IPR016024">
    <property type="entry name" value="ARM-type_fold"/>
</dbReference>
<dbReference type="InterPro" id="IPR007673">
    <property type="entry name" value="Condensin_cplx_su1"/>
</dbReference>
<dbReference type="InterPro" id="IPR026971">
    <property type="entry name" value="CND1/NCAPD3"/>
</dbReference>
<organism evidence="15 16">
    <name type="scientific">Pogonomyrmex barbatus</name>
    <name type="common">red harvester ant</name>
    <dbReference type="NCBI Taxonomy" id="144034"/>
    <lineage>
        <taxon>Eukaryota</taxon>
        <taxon>Metazoa</taxon>
        <taxon>Ecdysozoa</taxon>
        <taxon>Arthropoda</taxon>
        <taxon>Hexapoda</taxon>
        <taxon>Insecta</taxon>
        <taxon>Pterygota</taxon>
        <taxon>Neoptera</taxon>
        <taxon>Endopterygota</taxon>
        <taxon>Hymenoptera</taxon>
        <taxon>Apocrita</taxon>
        <taxon>Aculeata</taxon>
        <taxon>Formicoidea</taxon>
        <taxon>Formicidae</taxon>
        <taxon>Myrmicinae</taxon>
        <taxon>Pogonomyrmex</taxon>
    </lineage>
</organism>
<evidence type="ECO:0000256" key="11">
    <source>
        <dbReference type="SAM" id="Coils"/>
    </source>
</evidence>
<dbReference type="Pfam" id="PF12717">
    <property type="entry name" value="Cnd1"/>
    <property type="match status" value="1"/>
</dbReference>
<sequence length="1433" mass="163680">MVKNFVTESEKDELLTSHAGQYFVKEITPLRMISQALDSTRSELQANGAHFILDHFDTFFSIVVHGDKIELEVCLRSFSRIHKALEILVDDLEKIFDHGKDITDDEDRKTYLCINNMLAYLFSWFICHIEEQIKSSNEINIGKRKKPAKSDIEEEWEEIRQKALEVLYRWLQVPLHKIWRPPIVDNSFVMTLAQICYKILEQSKDTKQKHMRQTIFEILGTLIKKYNHGITCVVRIVQLVKLYDALAIPIATGVVHMVTECGCNGLVKEVMNEIGQREISETDSRNTSVFLENIAILQPNLIIPILDEITDYLSSEFYTMRNCVIGILGAVIKKALTGEDLTETKKEQRDECLDNLEEHMLDCNAHVRSKVLHIWQDLCCEGAVPLARYGKLLASTALRLEDKSANVRKQALLLLRTLLQSNPFAGKLNCVEITKSLEKETIKLQELKTQIVSSSGRGNQQRFELWVNLQSDVKAAIKQVLKNDEAEGTDNVEQDENIDPDDAFEHVRQLLLNQKVTEAVTYLWKTCTKLKEAPEMKNLSISAKEECLFAFLLKIFIESENKLADDKNEDLNDAAKSEQDNKNEEELRLRNRVINYLNKCLKFATELEKAIPMAEKLLFSTCVGDAVESCTFLGTAFQFGVTGAASSMREALFQVFHRDQSVRNNIAIVYKQIYLDINSDKRSTRQIAIARANRLIELLKELKPGQSSALTLLIATWYENGDLNNELLQVLWEKFSMKYPDTSPIDSRTALMIITMIAQAKSNIVTDNLDVLMKIGLGPRAKDDLLLARDTCRTLLKIKQNSKDIDKLPLRYPNNHEIFKKIMILLIDFFTNTEENAYISFTTDALNVIYHLANQPDKLIKELLSSITEKGQFTNKEMNQVSDVSSIVLSRLLYIIGHVAIRQLVHLDISIYKELKRRNMLREMQGKKKKRTKGVLPTPDIKAKSVNSLTSANAFSRVSRNSRISRDTSILTEDNGEEALEGAIDDAEAEFMNDVLEHEIITGDGLLTKFVPLVLDVCQYPSTKYNNENVQAAGSLALSKMMTVSSEFCEKSLQLLITILERSPYPGIRSNMLIGLSDLATRFPNQVEPWSKHIYGRLRDKDVNVRRTCVRMLSNLIMREMIRVKGQVSELALCVIDADEQVRQDTKEFFVQLAQKGNALYNIVPDILSRLADPELNLDEKNFQETIRYILGLMQKEKQIDTIIDKICARFKLAATERQWRDLSYCLSLLQFSGKSIRRLIESLPLLKEKIHYKPVLIALQNIIEQTKKKADTKAASLELEEKIQELLEAKTDNEITDEHLMPPPSTMPRNKRNIRRSRRKSISDEEEDSSDDEKDSSEEDIDDVVKVKNSKEISNNEKVSHAKSFTKDDDDSTDAIPDTSMFVKQGKRKEHIRGKDTKVAVSSCASPSVKRNKLDKSSQEILTRRSSTRLRK</sequence>
<keyword evidence="8" id="KW-0539">Nucleus</keyword>
<comment type="function">
    <text evidence="10">Regulatory subunit of the condensin complex, a complex required for conversion of interphase chromatin into mitotic-like condense chromosomes. The condensin complex probably introduces positive supercoils into relaxed DNA in the presence of type I topoisomerases and converts nicked DNA into positive knotted forms in the presence of type II topoisomerases.</text>
</comment>
<keyword evidence="11" id="KW-0175">Coiled coil</keyword>
<name>A0A6I9VXU6_9HYME</name>
<dbReference type="GO" id="GO:0000796">
    <property type="term" value="C:condensin complex"/>
    <property type="evidence" value="ECO:0007669"/>
    <property type="project" value="TreeGrafter"/>
</dbReference>
<evidence type="ECO:0000256" key="1">
    <source>
        <dbReference type="ARBA" id="ARBA00004123"/>
    </source>
</evidence>
<dbReference type="RefSeq" id="XP_011634039.1">
    <property type="nucleotide sequence ID" value="XM_011635737.2"/>
</dbReference>
<evidence type="ECO:0000256" key="6">
    <source>
        <dbReference type="ARBA" id="ARBA00022776"/>
    </source>
</evidence>
<feature type="domain" description="Condensin complex subunit 1 N-terminal" evidence="14">
    <location>
        <begin position="81"/>
        <end position="231"/>
    </location>
</feature>
<dbReference type="GO" id="GO:0005634">
    <property type="term" value="C:nucleus"/>
    <property type="evidence" value="ECO:0007669"/>
    <property type="project" value="UniProtKB-SubCell"/>
</dbReference>
<dbReference type="CTD" id="43491"/>
<protein>
    <recommendedName>
        <fullName evidence="10">Condensin complex subunit 1</fullName>
    </recommendedName>
</protein>
<evidence type="ECO:0000256" key="4">
    <source>
        <dbReference type="ARBA" id="ARBA00022454"/>
    </source>
</evidence>
<dbReference type="PIRSF" id="PIRSF017127">
    <property type="entry name" value="Condensin_D2"/>
    <property type="match status" value="1"/>
</dbReference>
<evidence type="ECO:0000259" key="13">
    <source>
        <dbReference type="Pfam" id="PF12717"/>
    </source>
</evidence>